<reference evidence="2 3" key="1">
    <citation type="submission" date="2018-05" db="EMBL/GenBank/DDBJ databases">
        <title>Micromonospora from Atacama Desert.</title>
        <authorList>
            <person name="Carro L."/>
            <person name="Goodfellow M."/>
            <person name="Klenk H.-P."/>
        </authorList>
    </citation>
    <scope>NUCLEOTIDE SEQUENCE [LARGE SCALE GENOMIC DNA]</scope>
    <source>
        <strain evidence="2 3">LB32</strain>
    </source>
</reference>
<protein>
    <recommendedName>
        <fullName evidence="1">Stress-response A/B barrel domain-containing protein</fullName>
    </recommendedName>
</protein>
<dbReference type="PANTHER" id="PTHR37832:SF1">
    <property type="entry name" value="STRESS-RESPONSE A_B BARREL DOMAIN-CONTAINING PROTEIN"/>
    <property type="match status" value="1"/>
</dbReference>
<sequence>MSWPASNCTAATLMVIPAPVPLAKRCFQNIHSGDAGEQGEEQVFTHVVLMKFDDAADAAKARSLLEGLASTIDEIATLTVALDTLRTPVSYDLCMISTHTDVDALRAYQSHPAHLEVAGWLKPRLAARVVVDY</sequence>
<dbReference type="InterPro" id="IPR013097">
    <property type="entry name" value="Dabb"/>
</dbReference>
<proteinExistence type="predicted"/>
<dbReference type="InterPro" id="IPR011008">
    <property type="entry name" value="Dimeric_a/b-barrel"/>
</dbReference>
<dbReference type="SMART" id="SM00886">
    <property type="entry name" value="Dabb"/>
    <property type="match status" value="1"/>
</dbReference>
<comment type="caution">
    <text evidence="2">The sequence shown here is derived from an EMBL/GenBank/DDBJ whole genome shotgun (WGS) entry which is preliminary data.</text>
</comment>
<organism evidence="2 3">
    <name type="scientific">Micromonospora arida</name>
    <dbReference type="NCBI Taxonomy" id="2203715"/>
    <lineage>
        <taxon>Bacteria</taxon>
        <taxon>Bacillati</taxon>
        <taxon>Actinomycetota</taxon>
        <taxon>Actinomycetes</taxon>
        <taxon>Micromonosporales</taxon>
        <taxon>Micromonosporaceae</taxon>
        <taxon>Micromonospora</taxon>
    </lineage>
</organism>
<dbReference type="Proteomes" id="UP000266889">
    <property type="component" value="Unassembled WGS sequence"/>
</dbReference>
<name>A0A3N9XKM9_9ACTN</name>
<accession>A0A3N9XKM9</accession>
<feature type="domain" description="Stress-response A/B barrel" evidence="1">
    <location>
        <begin position="44"/>
        <end position="133"/>
    </location>
</feature>
<dbReference type="EMBL" id="QGSY01000087">
    <property type="protein sequence ID" value="RQX13634.1"/>
    <property type="molecule type" value="Genomic_DNA"/>
</dbReference>
<dbReference type="SUPFAM" id="SSF54909">
    <property type="entry name" value="Dimeric alpha+beta barrel"/>
    <property type="match status" value="1"/>
</dbReference>
<dbReference type="AlphaFoldDB" id="A0A3N9XKM9"/>
<gene>
    <name evidence="2" type="ORF">DLJ58_03310</name>
</gene>
<dbReference type="PROSITE" id="PS51502">
    <property type="entry name" value="S_R_A_B_BARREL"/>
    <property type="match status" value="1"/>
</dbReference>
<keyword evidence="3" id="KW-1185">Reference proteome</keyword>
<evidence type="ECO:0000259" key="1">
    <source>
        <dbReference type="PROSITE" id="PS51502"/>
    </source>
</evidence>
<dbReference type="Gene3D" id="3.30.70.100">
    <property type="match status" value="1"/>
</dbReference>
<dbReference type="Pfam" id="PF07876">
    <property type="entry name" value="Dabb"/>
    <property type="match status" value="1"/>
</dbReference>
<dbReference type="PANTHER" id="PTHR37832">
    <property type="entry name" value="BLL2683 PROTEIN"/>
    <property type="match status" value="1"/>
</dbReference>
<evidence type="ECO:0000313" key="3">
    <source>
        <dbReference type="Proteomes" id="UP000266889"/>
    </source>
</evidence>
<evidence type="ECO:0000313" key="2">
    <source>
        <dbReference type="EMBL" id="RQX13634.1"/>
    </source>
</evidence>
<dbReference type="RefSeq" id="WP_124853791.1">
    <property type="nucleotide sequence ID" value="NZ_JBEXIG010000007.1"/>
</dbReference>